<dbReference type="AlphaFoldDB" id="A0AAV5RCQ4"/>
<proteinExistence type="predicted"/>
<evidence type="ECO:0000313" key="2">
    <source>
        <dbReference type="EMBL" id="GMM48938.1"/>
    </source>
</evidence>
<feature type="region of interest" description="Disordered" evidence="1">
    <location>
        <begin position="199"/>
        <end position="254"/>
    </location>
</feature>
<comment type="caution">
    <text evidence="2">The sequence shown here is derived from an EMBL/GenBank/DDBJ whole genome shotgun (WGS) entry which is preliminary data.</text>
</comment>
<sequence length="254" mass="29355">MANFSSLYLSDDNRFENYKKTGKVVLKELDDTVGTWEEYFQTKFYPTVDEIREKDKKEYKDSEDEAIYTGETIPWISGNLDKFYAMNPYSRFSIEEEERLYDSFYDSWGNGGVRDQDVPDWYKYMNNRERRIKLMTTKTAKQQKIAQEIIQGEEMQAKLAGNKHLLDFIEKLNSKIKKEPKLKPDLKPQVKKVVKTTAKANAAAKSKPAAKAKTTKSKVTTAKVTKPRVTKAKTTTSKVTKPKVTRKTTKSVKD</sequence>
<organism evidence="2 3">
    <name type="scientific">Pichia kluyveri</name>
    <name type="common">Yeast</name>
    <dbReference type="NCBI Taxonomy" id="36015"/>
    <lineage>
        <taxon>Eukaryota</taxon>
        <taxon>Fungi</taxon>
        <taxon>Dikarya</taxon>
        <taxon>Ascomycota</taxon>
        <taxon>Saccharomycotina</taxon>
        <taxon>Pichiomycetes</taxon>
        <taxon>Pichiales</taxon>
        <taxon>Pichiaceae</taxon>
        <taxon>Pichia</taxon>
    </lineage>
</organism>
<dbReference type="EMBL" id="BTGB01000009">
    <property type="protein sequence ID" value="GMM48938.1"/>
    <property type="molecule type" value="Genomic_DNA"/>
</dbReference>
<dbReference type="Proteomes" id="UP001378960">
    <property type="component" value="Unassembled WGS sequence"/>
</dbReference>
<reference evidence="2 3" key="1">
    <citation type="journal article" date="2023" name="Elife">
        <title>Identification of key yeast species and microbe-microbe interactions impacting larval growth of Drosophila in the wild.</title>
        <authorList>
            <person name="Mure A."/>
            <person name="Sugiura Y."/>
            <person name="Maeda R."/>
            <person name="Honda K."/>
            <person name="Sakurai N."/>
            <person name="Takahashi Y."/>
            <person name="Watada M."/>
            <person name="Katoh T."/>
            <person name="Gotoh A."/>
            <person name="Gotoh Y."/>
            <person name="Taniguchi I."/>
            <person name="Nakamura K."/>
            <person name="Hayashi T."/>
            <person name="Katayama T."/>
            <person name="Uemura T."/>
            <person name="Hattori Y."/>
        </authorList>
    </citation>
    <scope>NUCLEOTIDE SEQUENCE [LARGE SCALE GENOMIC DNA]</scope>
    <source>
        <strain evidence="2 3">PK-24</strain>
    </source>
</reference>
<name>A0AAV5RCQ4_PICKL</name>
<protein>
    <submittedName>
        <fullName evidence="2">Uncharacterized protein</fullName>
    </submittedName>
</protein>
<evidence type="ECO:0000313" key="3">
    <source>
        <dbReference type="Proteomes" id="UP001378960"/>
    </source>
</evidence>
<keyword evidence="3" id="KW-1185">Reference proteome</keyword>
<feature type="compositionally biased region" description="Basic residues" evidence="1">
    <location>
        <begin position="240"/>
        <end position="254"/>
    </location>
</feature>
<gene>
    <name evidence="2" type="ORF">DAPK24_055360</name>
</gene>
<evidence type="ECO:0000256" key="1">
    <source>
        <dbReference type="SAM" id="MobiDB-lite"/>
    </source>
</evidence>
<accession>A0AAV5RCQ4</accession>